<protein>
    <recommendedName>
        <fullName evidence="1">Heterokaryon incompatibility domain-containing protein</fullName>
    </recommendedName>
</protein>
<dbReference type="GeneID" id="62234876"/>
<keyword evidence="3" id="KW-1185">Reference proteome</keyword>
<evidence type="ECO:0000313" key="3">
    <source>
        <dbReference type="Proteomes" id="UP000783213"/>
    </source>
</evidence>
<evidence type="ECO:0000259" key="1">
    <source>
        <dbReference type="Pfam" id="PF06985"/>
    </source>
</evidence>
<gene>
    <name evidence="2" type="ORF">EAE98_008103</name>
</gene>
<feature type="domain" description="Heterokaryon incompatibility" evidence="1">
    <location>
        <begin position="27"/>
        <end position="165"/>
    </location>
</feature>
<dbReference type="RefSeq" id="XP_038808020.1">
    <property type="nucleotide sequence ID" value="XM_038955726.1"/>
</dbReference>
<dbReference type="PANTHER" id="PTHR24148:SF64">
    <property type="entry name" value="HETEROKARYON INCOMPATIBILITY DOMAIN-CONTAINING PROTEIN"/>
    <property type="match status" value="1"/>
</dbReference>
<reference evidence="2 3" key="1">
    <citation type="journal article" date="2020" name="Genome Biol. Evol.">
        <title>Comparative genomics of Sclerotiniaceae.</title>
        <authorList>
            <person name="Valero Jimenez C.A."/>
            <person name="Steentjes M."/>
            <person name="Scholten O.E."/>
            <person name="Van Kan J.A.L."/>
        </authorList>
    </citation>
    <scope>NUCLEOTIDE SEQUENCE [LARGE SCALE GENOMIC DNA]</scope>
    <source>
        <strain evidence="2 3">B1</strain>
    </source>
</reference>
<proteinExistence type="predicted"/>
<dbReference type="PANTHER" id="PTHR24148">
    <property type="entry name" value="ANKYRIN REPEAT DOMAIN-CONTAINING PROTEIN 39 HOMOLOG-RELATED"/>
    <property type="match status" value="1"/>
</dbReference>
<dbReference type="EMBL" id="RCSX01000020">
    <property type="protein sequence ID" value="KAF7922577.1"/>
    <property type="molecule type" value="Genomic_DNA"/>
</dbReference>
<sequence length="177" mass="20439">MVSSSQDLWLPICVSTRTVNFRDGAQYATLSYTWSNAHGIFSSEEDAKADTRHDISISCDGKIIKIGENLYRFLCWWRQSLVNFENIRQSMRGKMPDRACPPEEFWIDAICINQKNDEEKNSQVSVMGDIYTHSQTTWIWLGESDVLSEPALELLSTMGNNTIRQSWTRFKKKHHGI</sequence>
<accession>A0ABQ7IFN0</accession>
<dbReference type="InterPro" id="IPR052895">
    <property type="entry name" value="HetReg/Transcr_Mod"/>
</dbReference>
<dbReference type="Proteomes" id="UP000783213">
    <property type="component" value="Unassembled WGS sequence"/>
</dbReference>
<evidence type="ECO:0000313" key="2">
    <source>
        <dbReference type="EMBL" id="KAF7922577.1"/>
    </source>
</evidence>
<organism evidence="2 3">
    <name type="scientific">Botrytis deweyae</name>
    <dbReference type="NCBI Taxonomy" id="2478750"/>
    <lineage>
        <taxon>Eukaryota</taxon>
        <taxon>Fungi</taxon>
        <taxon>Dikarya</taxon>
        <taxon>Ascomycota</taxon>
        <taxon>Pezizomycotina</taxon>
        <taxon>Leotiomycetes</taxon>
        <taxon>Helotiales</taxon>
        <taxon>Sclerotiniaceae</taxon>
        <taxon>Botrytis</taxon>
    </lineage>
</organism>
<dbReference type="Pfam" id="PF06985">
    <property type="entry name" value="HET"/>
    <property type="match status" value="1"/>
</dbReference>
<comment type="caution">
    <text evidence="2">The sequence shown here is derived from an EMBL/GenBank/DDBJ whole genome shotgun (WGS) entry which is preliminary data.</text>
</comment>
<name>A0ABQ7IFN0_9HELO</name>
<dbReference type="InterPro" id="IPR010730">
    <property type="entry name" value="HET"/>
</dbReference>